<comment type="cofactor">
    <cofactor evidence="1">
        <name>Mg(2+)</name>
        <dbReference type="ChEBI" id="CHEBI:18420"/>
    </cofactor>
</comment>
<organism evidence="7 8">
    <name type="scientific">Pseudonocardia oroxyli</name>
    <dbReference type="NCBI Taxonomy" id="366584"/>
    <lineage>
        <taxon>Bacteria</taxon>
        <taxon>Bacillati</taxon>
        <taxon>Actinomycetota</taxon>
        <taxon>Actinomycetes</taxon>
        <taxon>Pseudonocardiales</taxon>
        <taxon>Pseudonocardiaceae</taxon>
        <taxon>Pseudonocardia</taxon>
    </lineage>
</organism>
<dbReference type="GO" id="GO:0016829">
    <property type="term" value="F:lyase activity"/>
    <property type="evidence" value="ECO:0007669"/>
    <property type="project" value="UniProtKB-KW"/>
</dbReference>
<dbReference type="Pfam" id="PF03328">
    <property type="entry name" value="HpcH_HpaI"/>
    <property type="match status" value="1"/>
</dbReference>
<feature type="binding site" evidence="4">
    <location>
        <position position="83"/>
    </location>
    <ligand>
        <name>substrate</name>
    </ligand>
</feature>
<evidence type="ECO:0000313" key="7">
    <source>
        <dbReference type="EMBL" id="SDH61044.1"/>
    </source>
</evidence>
<keyword evidence="2 5" id="KW-0479">Metal-binding</keyword>
<dbReference type="RefSeq" id="WP_245707894.1">
    <property type="nucleotide sequence ID" value="NZ_FNBE01000028.1"/>
</dbReference>
<keyword evidence="8" id="KW-1185">Reference proteome</keyword>
<dbReference type="PANTHER" id="PTHR32308:SF10">
    <property type="entry name" value="CITRATE LYASE SUBUNIT BETA"/>
    <property type="match status" value="1"/>
</dbReference>
<proteinExistence type="predicted"/>
<gene>
    <name evidence="7" type="ORF">SAMN05216377_12817</name>
</gene>
<evidence type="ECO:0000256" key="2">
    <source>
        <dbReference type="ARBA" id="ARBA00022723"/>
    </source>
</evidence>
<feature type="binding site" evidence="4">
    <location>
        <position position="131"/>
    </location>
    <ligand>
        <name>substrate</name>
    </ligand>
</feature>
<keyword evidence="7" id="KW-0456">Lyase</keyword>
<reference evidence="7 8" key="1">
    <citation type="submission" date="2016-10" db="EMBL/GenBank/DDBJ databases">
        <authorList>
            <person name="de Groot N.N."/>
        </authorList>
    </citation>
    <scope>NUCLEOTIDE SEQUENCE [LARGE SCALE GENOMIC DNA]</scope>
    <source>
        <strain evidence="7 8">CGMCC 4.3143</strain>
    </source>
</reference>
<evidence type="ECO:0000256" key="5">
    <source>
        <dbReference type="PIRSR" id="PIRSR015582-2"/>
    </source>
</evidence>
<feature type="domain" description="HpcH/HpaI aldolase/citrate lyase" evidence="6">
    <location>
        <begin position="28"/>
        <end position="230"/>
    </location>
</feature>
<dbReference type="EMBL" id="FNBE01000028">
    <property type="protein sequence ID" value="SDH61044.1"/>
    <property type="molecule type" value="Genomic_DNA"/>
</dbReference>
<dbReference type="AlphaFoldDB" id="A0A1G8DTN0"/>
<dbReference type="InterPro" id="IPR015813">
    <property type="entry name" value="Pyrv/PenolPyrv_kinase-like_dom"/>
</dbReference>
<evidence type="ECO:0000256" key="3">
    <source>
        <dbReference type="ARBA" id="ARBA00022842"/>
    </source>
</evidence>
<dbReference type="STRING" id="366584.SAMN05216377_12817"/>
<name>A0A1G8DTN0_PSEOR</name>
<keyword evidence="3 5" id="KW-0460">Magnesium</keyword>
<dbReference type="SUPFAM" id="SSF51621">
    <property type="entry name" value="Phosphoenolpyruvate/pyruvate domain"/>
    <property type="match status" value="1"/>
</dbReference>
<dbReference type="PANTHER" id="PTHR32308">
    <property type="entry name" value="LYASE BETA SUBUNIT, PUTATIVE (AFU_ORTHOLOGUE AFUA_4G13030)-RELATED"/>
    <property type="match status" value="1"/>
</dbReference>
<evidence type="ECO:0000313" key="8">
    <source>
        <dbReference type="Proteomes" id="UP000198967"/>
    </source>
</evidence>
<feature type="binding site" evidence="5">
    <location>
        <position position="131"/>
    </location>
    <ligand>
        <name>Mg(2+)</name>
        <dbReference type="ChEBI" id="CHEBI:18420"/>
    </ligand>
</feature>
<dbReference type="InterPro" id="IPR040442">
    <property type="entry name" value="Pyrv_kinase-like_dom_sf"/>
</dbReference>
<dbReference type="GO" id="GO:0000287">
    <property type="term" value="F:magnesium ion binding"/>
    <property type="evidence" value="ECO:0007669"/>
    <property type="project" value="TreeGrafter"/>
</dbReference>
<dbReference type="PIRSF" id="PIRSF015582">
    <property type="entry name" value="Cit_lyase_B"/>
    <property type="match status" value="1"/>
</dbReference>
<dbReference type="InterPro" id="IPR011206">
    <property type="entry name" value="Citrate_lyase_beta/mcl1/mcl2"/>
</dbReference>
<evidence type="ECO:0000256" key="4">
    <source>
        <dbReference type="PIRSR" id="PIRSR015582-1"/>
    </source>
</evidence>
<dbReference type="Gene3D" id="3.20.20.60">
    <property type="entry name" value="Phosphoenolpyruvate-binding domains"/>
    <property type="match status" value="1"/>
</dbReference>
<dbReference type="InterPro" id="IPR005000">
    <property type="entry name" value="Aldolase/citrate-lyase_domain"/>
</dbReference>
<dbReference type="GO" id="GO:0006107">
    <property type="term" value="P:oxaloacetate metabolic process"/>
    <property type="evidence" value="ECO:0007669"/>
    <property type="project" value="TreeGrafter"/>
</dbReference>
<dbReference type="Proteomes" id="UP000198967">
    <property type="component" value="Unassembled WGS sequence"/>
</dbReference>
<protein>
    <submittedName>
        <fullName evidence="7">Citrate lyase subunit beta / citryl-CoA lyase</fullName>
    </submittedName>
</protein>
<feature type="binding site" evidence="5">
    <location>
        <position position="157"/>
    </location>
    <ligand>
        <name>Mg(2+)</name>
        <dbReference type="ChEBI" id="CHEBI:18420"/>
    </ligand>
</feature>
<accession>A0A1G8DTN0</accession>
<evidence type="ECO:0000259" key="6">
    <source>
        <dbReference type="Pfam" id="PF03328"/>
    </source>
</evidence>
<sequence>MADEPAAPSLAEAVEDSPPPVVRGPAWLFCPGDRPERYAKAAAVADMVVLDLEDAVGPGAKDGARSAVVAGLDALDPAGVLVRINAPGTPWHDDDLAALAARPDVPVMLPMTARAADVVALAPRPVVALCETAAGVLAAPEIAAAPNCVGIMWGSEDLRADLGGRSARTEAGGYRPALAEARTRILYAARAAGVMPVDTVLVDIADLERLRTDTADAVADGYAAKACIHPSQVAVVREAFRPTPTEVADARAVLAAADRHTAGVFALDGRMVDAPVLAHAREVLRQASHAPGS</sequence>
<evidence type="ECO:0000256" key="1">
    <source>
        <dbReference type="ARBA" id="ARBA00001946"/>
    </source>
</evidence>